<dbReference type="CDD" id="cd13544">
    <property type="entry name" value="PBP2_Fbp_like_1"/>
    <property type="match status" value="1"/>
</dbReference>
<dbReference type="Gene3D" id="3.40.190.10">
    <property type="entry name" value="Periplasmic binding protein-like II"/>
    <property type="match status" value="2"/>
</dbReference>
<dbReference type="InterPro" id="IPR006059">
    <property type="entry name" value="SBP"/>
</dbReference>
<accession>A0A7S7M985</accession>
<name>A0A7S7M985_9ACTN</name>
<evidence type="ECO:0000313" key="3">
    <source>
        <dbReference type="Proteomes" id="UP000593735"/>
    </source>
</evidence>
<dbReference type="EMBL" id="CP063767">
    <property type="protein sequence ID" value="QOY60218.1"/>
    <property type="molecule type" value="Genomic_DNA"/>
</dbReference>
<dbReference type="PROSITE" id="PS51257">
    <property type="entry name" value="PROKAR_LIPOPROTEIN"/>
    <property type="match status" value="1"/>
</dbReference>
<dbReference type="GO" id="GO:0015888">
    <property type="term" value="P:thiamine transport"/>
    <property type="evidence" value="ECO:0007669"/>
    <property type="project" value="TreeGrafter"/>
</dbReference>
<dbReference type="PANTHER" id="PTHR30006:SF2">
    <property type="entry name" value="ABC TRANSPORTER SUBSTRATE-BINDING PROTEIN"/>
    <property type="match status" value="1"/>
</dbReference>
<protein>
    <submittedName>
        <fullName evidence="2">ABC transporter substrate-binding protein</fullName>
    </submittedName>
</protein>
<dbReference type="GO" id="GO:0030288">
    <property type="term" value="C:outer membrane-bounded periplasmic space"/>
    <property type="evidence" value="ECO:0007669"/>
    <property type="project" value="TreeGrafter"/>
</dbReference>
<dbReference type="GO" id="GO:0030975">
    <property type="term" value="F:thiamine binding"/>
    <property type="evidence" value="ECO:0007669"/>
    <property type="project" value="TreeGrafter"/>
</dbReference>
<dbReference type="Proteomes" id="UP000593735">
    <property type="component" value="Chromosome"/>
</dbReference>
<dbReference type="AlphaFoldDB" id="A0A7S7M985"/>
<dbReference type="GO" id="GO:0030976">
    <property type="term" value="F:thiamine pyrophosphate binding"/>
    <property type="evidence" value="ECO:0007669"/>
    <property type="project" value="TreeGrafter"/>
</dbReference>
<evidence type="ECO:0000256" key="1">
    <source>
        <dbReference type="ARBA" id="ARBA00022729"/>
    </source>
</evidence>
<organism evidence="2 3">
    <name type="scientific">Thermophilibacter immobilis</name>
    <dbReference type="NCBI Taxonomy" id="2779519"/>
    <lineage>
        <taxon>Bacteria</taxon>
        <taxon>Bacillati</taxon>
        <taxon>Actinomycetota</taxon>
        <taxon>Coriobacteriia</taxon>
        <taxon>Coriobacteriales</taxon>
        <taxon>Atopobiaceae</taxon>
        <taxon>Thermophilibacter</taxon>
    </lineage>
</organism>
<dbReference type="PROSITE" id="PS51318">
    <property type="entry name" value="TAT"/>
    <property type="match status" value="1"/>
</dbReference>
<keyword evidence="1" id="KW-0732">Signal</keyword>
<proteinExistence type="predicted"/>
<dbReference type="InterPro" id="IPR026045">
    <property type="entry name" value="Ferric-bd"/>
</dbReference>
<gene>
    <name evidence="2" type="ORF">INP52_07305</name>
</gene>
<dbReference type="PIRSF" id="PIRSF002825">
    <property type="entry name" value="CfbpA"/>
    <property type="match status" value="1"/>
</dbReference>
<dbReference type="KEGG" id="tio:INP52_07305"/>
<dbReference type="InterPro" id="IPR006311">
    <property type="entry name" value="TAT_signal"/>
</dbReference>
<keyword evidence="3" id="KW-1185">Reference proteome</keyword>
<sequence>MSKHVSRRAFVRLMGAALGTGALGLAGCGSDQATDKGNEAATDDAGLASTSGKTLKVLCTNESYQALFDVFTKEVGAPVEFVSMSSGEVLSKLKAEGGKPSADLWFGGGIDSFISAADAGLLERVDFDRAQSFAPGFKSDNNDWFSKGATVVGFIANNDILSEIGASVPKSWADLIEPSYKDEIMMSSPAVSGTNYAAVAALLQTMGEDAGWEYLKALNENIPFYTKRGSDPSVRVAAGEAAVGITYIDNTLDDILADSALELVYPEEGMPYIPDGVAAFAGADDVGDAKLFIEWLFSSDDNLKALAEIDKKTTMLLALPDVQGLELDFDASQLMDEDLSLLGSERDDILATWDEVTSGKEVVSDS</sequence>
<evidence type="ECO:0000313" key="2">
    <source>
        <dbReference type="EMBL" id="QOY60218.1"/>
    </source>
</evidence>
<reference evidence="2 3" key="1">
    <citation type="submission" date="2020-10" db="EMBL/GenBank/DDBJ databases">
        <title>Olsenella immobilis sp.nov., isolated from the mud in a fermentation cellar used for the production of Chinese strong-flavoured liquor.</title>
        <authorList>
            <person name="Lu L."/>
        </authorList>
    </citation>
    <scope>NUCLEOTIDE SEQUENCE [LARGE SCALE GENOMIC DNA]</scope>
    <source>
        <strain evidence="2 3">LZLJ-2</strain>
    </source>
</reference>
<dbReference type="PANTHER" id="PTHR30006">
    <property type="entry name" value="THIAMINE-BINDING PERIPLASMIC PROTEIN-RELATED"/>
    <property type="match status" value="1"/>
</dbReference>
<dbReference type="SUPFAM" id="SSF53850">
    <property type="entry name" value="Periplasmic binding protein-like II"/>
    <property type="match status" value="1"/>
</dbReference>
<dbReference type="Pfam" id="PF13416">
    <property type="entry name" value="SBP_bac_8"/>
    <property type="match status" value="1"/>
</dbReference>
<dbReference type="RefSeq" id="WP_194370430.1">
    <property type="nucleotide sequence ID" value="NZ_CP063767.1"/>
</dbReference>